<feature type="transmembrane region" description="Helical" evidence="1">
    <location>
        <begin position="251"/>
        <end position="269"/>
    </location>
</feature>
<sequence length="480" mass="56164">MITFFRINAAYKFIFLFLLFVGLRLPFIINGLPLTIPELNWMLIGEKMNMGFSLYDKIWDDISPLSALIYWLMDRFFGKSYFAYQIIASVLVFAQAMIINDIFRRRQVFVEITLLPAFLYLVITSCFLDFYTLSPALLANTFMLLVINYTLWHVNEKSRKNAVFEIGAYTGVATLFFLPSFFIILVPLFSFMLLTGTKLKGYFLMLFAFLFTIGISFLTFYMSNDEYSFYRSYFESVVYVSKQLYLSPRSLLIIFTIPLLITIWAMATISGHRYTNYQNRCRRIMSFWLFASLISVFLSTKISANNLVFAIPAMTFFLSHMFLNLKRAWLRELLFLLLVLSVAFSGYAIVYRFLPEVAYNTPVTQVKLDRLLVKKHSIQEDLKGKKILVLGSNISYYQGGQLATPYLNWELSQHHFSNMNQYNIMKEIYENFKQDLPDVIIDEKNYFQQILAPLPIIANQYIKRAGTNMYIIDPRLQSKK</sequence>
<dbReference type="EMBL" id="AAWS01000032">
    <property type="protein sequence ID" value="EAY26578.1"/>
    <property type="molecule type" value="Genomic_DNA"/>
</dbReference>
<dbReference type="Proteomes" id="UP000004095">
    <property type="component" value="Unassembled WGS sequence"/>
</dbReference>
<name>A1ZSJ8_MICM2</name>
<dbReference type="OrthoDB" id="981402at2"/>
<keyword evidence="1" id="KW-0812">Transmembrane</keyword>
<accession>A1ZSJ8</accession>
<keyword evidence="1" id="KW-0472">Membrane</keyword>
<dbReference type="RefSeq" id="WP_002700555.1">
    <property type="nucleotide sequence ID" value="NZ_AAWS01000032.1"/>
</dbReference>
<protein>
    <submittedName>
        <fullName evidence="2">Membrane protein, putative</fullName>
    </submittedName>
</protein>
<keyword evidence="1" id="KW-1133">Transmembrane helix</keyword>
<proteinExistence type="predicted"/>
<reference evidence="2 3" key="1">
    <citation type="submission" date="2007-01" db="EMBL/GenBank/DDBJ databases">
        <authorList>
            <person name="Haygood M."/>
            <person name="Podell S."/>
            <person name="Anderson C."/>
            <person name="Hopkinson B."/>
            <person name="Roe K."/>
            <person name="Barbeau K."/>
            <person name="Gaasterland T."/>
            <person name="Ferriera S."/>
            <person name="Johnson J."/>
            <person name="Kravitz S."/>
            <person name="Beeson K."/>
            <person name="Sutton G."/>
            <person name="Rogers Y.-H."/>
            <person name="Friedman R."/>
            <person name="Frazier M."/>
            <person name="Venter J.C."/>
        </authorList>
    </citation>
    <scope>NUCLEOTIDE SEQUENCE [LARGE SCALE GENOMIC DNA]</scope>
    <source>
        <strain evidence="2 3">ATCC 23134</strain>
    </source>
</reference>
<evidence type="ECO:0000313" key="2">
    <source>
        <dbReference type="EMBL" id="EAY26578.1"/>
    </source>
</evidence>
<feature type="transmembrane region" description="Helical" evidence="1">
    <location>
        <begin position="81"/>
        <end position="100"/>
    </location>
</feature>
<dbReference type="AlphaFoldDB" id="A1ZSJ8"/>
<feature type="transmembrane region" description="Helical" evidence="1">
    <location>
        <begin position="335"/>
        <end position="354"/>
    </location>
</feature>
<dbReference type="InterPro" id="IPR045625">
    <property type="entry name" value="DUF6427"/>
</dbReference>
<dbReference type="eggNOG" id="ENOG502Z7K8">
    <property type="taxonomic scope" value="Bacteria"/>
</dbReference>
<evidence type="ECO:0000256" key="1">
    <source>
        <dbReference type="SAM" id="Phobius"/>
    </source>
</evidence>
<feature type="transmembrane region" description="Helical" evidence="1">
    <location>
        <begin position="166"/>
        <end position="189"/>
    </location>
</feature>
<feature type="transmembrane region" description="Helical" evidence="1">
    <location>
        <begin position="201"/>
        <end position="221"/>
    </location>
</feature>
<gene>
    <name evidence="2" type="ORF">M23134_06105</name>
</gene>
<feature type="transmembrane region" description="Helical" evidence="1">
    <location>
        <begin position="137"/>
        <end position="154"/>
    </location>
</feature>
<organism evidence="2 3">
    <name type="scientific">Microscilla marina ATCC 23134</name>
    <dbReference type="NCBI Taxonomy" id="313606"/>
    <lineage>
        <taxon>Bacteria</taxon>
        <taxon>Pseudomonadati</taxon>
        <taxon>Bacteroidota</taxon>
        <taxon>Cytophagia</taxon>
        <taxon>Cytophagales</taxon>
        <taxon>Microscillaceae</taxon>
        <taxon>Microscilla</taxon>
    </lineage>
</organism>
<keyword evidence="3" id="KW-1185">Reference proteome</keyword>
<dbReference type="Pfam" id="PF19992">
    <property type="entry name" value="DUF6427"/>
    <property type="match status" value="1"/>
</dbReference>
<feature type="transmembrane region" description="Helical" evidence="1">
    <location>
        <begin position="281"/>
        <end position="298"/>
    </location>
</feature>
<comment type="caution">
    <text evidence="2">The sequence shown here is derived from an EMBL/GenBank/DDBJ whole genome shotgun (WGS) entry which is preliminary data.</text>
</comment>
<evidence type="ECO:0000313" key="3">
    <source>
        <dbReference type="Proteomes" id="UP000004095"/>
    </source>
</evidence>